<evidence type="ECO:0000259" key="2">
    <source>
        <dbReference type="Pfam" id="PF13699"/>
    </source>
</evidence>
<dbReference type="InterPro" id="IPR025295">
    <property type="entry name" value="eCIS_core_dom"/>
</dbReference>
<feature type="domain" description="eCIS core" evidence="2">
    <location>
        <begin position="147"/>
        <end position="222"/>
    </location>
</feature>
<evidence type="ECO:0000256" key="1">
    <source>
        <dbReference type="SAM" id="MobiDB-lite"/>
    </source>
</evidence>
<sequence>MRTLADRTSIGVAGPVHRSAPVPSVGLHRGVDRLTRSLHRYRVSDPSDAAEQEADRVADQVVGTVRPASPPASWRSPPGSTVSRKGLEGGSCDSAPGAVVEDDEDQAGAGTGVGDVTPVLQAKGDGADRLDATASVPLPVGDGGAALEDPARAFFEARFGHDFGRVRVHAGDEVSRSAASLGAAAFTVGGHIYFGPGRYAPDTDAGRRLLAHELTHVVQQGAAPPARAHAVGDAVVQRPSPAQVQRYSLKGFPPAEETAMKAAVPRAIAKVRSCSGISWWGRRSIPLAINDMRFDYVPQLGLCGWTFPGAWYIEIGKQAFDPATCCELASTIAHEASHTQLYTEGRARRLECTCFGCSC</sequence>
<accession>A0A521DYE3</accession>
<dbReference type="AlphaFoldDB" id="A0A521DYE3"/>
<dbReference type="Proteomes" id="UP000317484">
    <property type="component" value="Unassembled WGS sequence"/>
</dbReference>
<protein>
    <recommendedName>
        <fullName evidence="2">eCIS core domain-containing protein</fullName>
    </recommendedName>
</protein>
<dbReference type="EMBL" id="FXTJ01000004">
    <property type="protein sequence ID" value="SMO76645.1"/>
    <property type="molecule type" value="Genomic_DNA"/>
</dbReference>
<feature type="compositionally biased region" description="Low complexity" evidence="1">
    <location>
        <begin position="71"/>
        <end position="80"/>
    </location>
</feature>
<reference evidence="3 4" key="1">
    <citation type="submission" date="2017-05" db="EMBL/GenBank/DDBJ databases">
        <authorList>
            <person name="Varghese N."/>
            <person name="Submissions S."/>
        </authorList>
    </citation>
    <scope>NUCLEOTIDE SEQUENCE [LARGE SCALE GENOMIC DNA]</scope>
    <source>
        <strain evidence="3 4">DSM 46834</strain>
    </source>
</reference>
<organism evidence="3 4">
    <name type="scientific">Geodermatophilus aquaeductus</name>
    <dbReference type="NCBI Taxonomy" id="1564161"/>
    <lineage>
        <taxon>Bacteria</taxon>
        <taxon>Bacillati</taxon>
        <taxon>Actinomycetota</taxon>
        <taxon>Actinomycetes</taxon>
        <taxon>Geodermatophilales</taxon>
        <taxon>Geodermatophilaceae</taxon>
        <taxon>Geodermatophilus</taxon>
    </lineage>
</organism>
<dbReference type="Pfam" id="PF13699">
    <property type="entry name" value="eCIS_core"/>
    <property type="match status" value="1"/>
</dbReference>
<feature type="region of interest" description="Disordered" evidence="1">
    <location>
        <begin position="65"/>
        <end position="98"/>
    </location>
</feature>
<feature type="region of interest" description="Disordered" evidence="1">
    <location>
        <begin position="1"/>
        <end position="28"/>
    </location>
</feature>
<evidence type="ECO:0000313" key="4">
    <source>
        <dbReference type="Proteomes" id="UP000317484"/>
    </source>
</evidence>
<evidence type="ECO:0000313" key="3">
    <source>
        <dbReference type="EMBL" id="SMO76645.1"/>
    </source>
</evidence>
<gene>
    <name evidence="3" type="ORF">SAMN06273567_10416</name>
</gene>
<proteinExistence type="predicted"/>
<name>A0A521DYE3_9ACTN</name>
<keyword evidence="4" id="KW-1185">Reference proteome</keyword>